<organism evidence="8 9">
    <name type="scientific">Gordonia hydrophobica</name>
    <dbReference type="NCBI Taxonomy" id="40516"/>
    <lineage>
        <taxon>Bacteria</taxon>
        <taxon>Bacillati</taxon>
        <taxon>Actinomycetota</taxon>
        <taxon>Actinomycetes</taxon>
        <taxon>Mycobacteriales</taxon>
        <taxon>Gordoniaceae</taxon>
        <taxon>Gordonia</taxon>
    </lineage>
</organism>
<evidence type="ECO:0000313" key="8">
    <source>
        <dbReference type="EMBL" id="WYY05572.1"/>
    </source>
</evidence>
<dbReference type="Pfam" id="PF07681">
    <property type="entry name" value="DoxX"/>
    <property type="match status" value="1"/>
</dbReference>
<evidence type="ECO:0000256" key="2">
    <source>
        <dbReference type="ARBA" id="ARBA00006679"/>
    </source>
</evidence>
<proteinExistence type="inferred from homology"/>
<feature type="transmembrane region" description="Helical" evidence="7">
    <location>
        <begin position="108"/>
        <end position="129"/>
    </location>
</feature>
<evidence type="ECO:0000256" key="1">
    <source>
        <dbReference type="ARBA" id="ARBA00004651"/>
    </source>
</evidence>
<keyword evidence="6 7" id="KW-0472">Membrane</keyword>
<evidence type="ECO:0000256" key="3">
    <source>
        <dbReference type="ARBA" id="ARBA00022475"/>
    </source>
</evidence>
<keyword evidence="4 7" id="KW-0812">Transmembrane</keyword>
<sequence length="154" mass="15808">MNNIKLGQSLAVTVGRVILGIIFVMHGGQKFFVYGMDNVPASFEAMGAPAPTLSAWLAAIAELVGGSLLIIGLATPIVALILILDMIGALFITHISNGFWIGDGGYELVLALIGGLLAVGFVRQGPLAVDTYLLKAAGKDSAVTGAAIKQSVDA</sequence>
<accession>A0ABZ2TVF0</accession>
<dbReference type="PANTHER" id="PTHR33452">
    <property type="entry name" value="OXIDOREDUCTASE CATD-RELATED"/>
    <property type="match status" value="1"/>
</dbReference>
<comment type="subcellular location">
    <subcellularLocation>
        <location evidence="1">Cell membrane</location>
        <topology evidence="1">Multi-pass membrane protein</topology>
    </subcellularLocation>
</comment>
<comment type="similarity">
    <text evidence="2">Belongs to the DoxX family.</text>
</comment>
<evidence type="ECO:0000313" key="9">
    <source>
        <dbReference type="Proteomes" id="UP001479933"/>
    </source>
</evidence>
<keyword evidence="9" id="KW-1185">Reference proteome</keyword>
<evidence type="ECO:0000256" key="7">
    <source>
        <dbReference type="SAM" id="Phobius"/>
    </source>
</evidence>
<dbReference type="Proteomes" id="UP001479933">
    <property type="component" value="Chromosome"/>
</dbReference>
<protein>
    <submittedName>
        <fullName evidence="8">DoxX family protein</fullName>
    </submittedName>
</protein>
<reference evidence="8 9" key="1">
    <citation type="journal article" date="2023" name="Virus Evol.">
        <title>Computational host range prediction-The good, the bad, and the ugly.</title>
        <authorList>
            <person name="Howell A.A."/>
            <person name="Versoza C.J."/>
            <person name="Pfeifer S.P."/>
        </authorList>
    </citation>
    <scope>NUCLEOTIDE SEQUENCE [LARGE SCALE GENOMIC DNA]</scope>
    <source>
        <strain evidence="8 9">1610/1b</strain>
    </source>
</reference>
<evidence type="ECO:0000256" key="6">
    <source>
        <dbReference type="ARBA" id="ARBA00023136"/>
    </source>
</evidence>
<name>A0ABZ2TVF0_9ACTN</name>
<evidence type="ECO:0000256" key="4">
    <source>
        <dbReference type="ARBA" id="ARBA00022692"/>
    </source>
</evidence>
<feature type="transmembrane region" description="Helical" evidence="7">
    <location>
        <begin position="12"/>
        <end position="33"/>
    </location>
</feature>
<gene>
    <name evidence="8" type="ORF">RVF87_10725</name>
</gene>
<keyword evidence="3" id="KW-1003">Cell membrane</keyword>
<dbReference type="EMBL" id="CP136137">
    <property type="protein sequence ID" value="WYY05572.1"/>
    <property type="molecule type" value="Genomic_DNA"/>
</dbReference>
<dbReference type="PANTHER" id="PTHR33452:SF1">
    <property type="entry name" value="INNER MEMBRANE PROTEIN YPHA-RELATED"/>
    <property type="match status" value="1"/>
</dbReference>
<dbReference type="RefSeq" id="WP_084247356.1">
    <property type="nucleotide sequence ID" value="NZ_CP136137.1"/>
</dbReference>
<evidence type="ECO:0000256" key="5">
    <source>
        <dbReference type="ARBA" id="ARBA00022989"/>
    </source>
</evidence>
<dbReference type="InterPro" id="IPR032808">
    <property type="entry name" value="DoxX"/>
</dbReference>
<keyword evidence="5 7" id="KW-1133">Transmembrane helix</keyword>
<feature type="transmembrane region" description="Helical" evidence="7">
    <location>
        <begin position="78"/>
        <end position="102"/>
    </location>
</feature>
<dbReference type="InterPro" id="IPR051907">
    <property type="entry name" value="DoxX-like_oxidoreductase"/>
</dbReference>